<proteinExistence type="predicted"/>
<gene>
    <name evidence="5" type="ORF">O1R50_24795</name>
</gene>
<comment type="caution">
    <text evidence="5">The sequence shown here is derived from an EMBL/GenBank/DDBJ whole genome shotgun (WGS) entry which is preliminary data.</text>
</comment>
<organism evidence="5 6">
    <name type="scientific">Glycomyces luteolus</name>
    <dbReference type="NCBI Taxonomy" id="2670330"/>
    <lineage>
        <taxon>Bacteria</taxon>
        <taxon>Bacillati</taxon>
        <taxon>Actinomycetota</taxon>
        <taxon>Actinomycetes</taxon>
        <taxon>Glycomycetales</taxon>
        <taxon>Glycomycetaceae</taxon>
        <taxon>Glycomyces</taxon>
    </lineage>
</organism>
<dbReference type="CDD" id="cd02440">
    <property type="entry name" value="AdoMet_MTases"/>
    <property type="match status" value="1"/>
</dbReference>
<evidence type="ECO:0000259" key="4">
    <source>
        <dbReference type="Pfam" id="PF13649"/>
    </source>
</evidence>
<dbReference type="AlphaFoldDB" id="A0A9X3PDN3"/>
<sequence>MADAPTHEFDKDYWERHWEQRHGAENRAPHPYLARETAGLEPGTALDAGCGTGTEALWLAARGWQVTGADIAAHALDRAAEHAANLPKSISAQWIEADLTTWEPGRRFDLVTTAYAHPAMAQLDFYRRLATWIAPGGTLLIVGHLHTATACGDHPPAEAAATLADITASVAPLRIETAEEHTRTINGPGGHGHVLRDAVVRATRPL</sequence>
<protein>
    <submittedName>
        <fullName evidence="5">Class I SAM-dependent methyltransferase</fullName>
    </submittedName>
</protein>
<keyword evidence="2" id="KW-0808">Transferase</keyword>
<dbReference type="EMBL" id="JAPZVP010000030">
    <property type="protein sequence ID" value="MDA1362859.1"/>
    <property type="molecule type" value="Genomic_DNA"/>
</dbReference>
<dbReference type="Pfam" id="PF13649">
    <property type="entry name" value="Methyltransf_25"/>
    <property type="match status" value="1"/>
</dbReference>
<keyword evidence="3" id="KW-0949">S-adenosyl-L-methionine</keyword>
<evidence type="ECO:0000313" key="6">
    <source>
        <dbReference type="Proteomes" id="UP001146067"/>
    </source>
</evidence>
<dbReference type="SUPFAM" id="SSF53335">
    <property type="entry name" value="S-adenosyl-L-methionine-dependent methyltransferases"/>
    <property type="match status" value="1"/>
</dbReference>
<evidence type="ECO:0000256" key="1">
    <source>
        <dbReference type="ARBA" id="ARBA00022603"/>
    </source>
</evidence>
<dbReference type="Gene3D" id="3.40.50.150">
    <property type="entry name" value="Vaccinia Virus protein VP39"/>
    <property type="match status" value="1"/>
</dbReference>
<keyword evidence="1 5" id="KW-0489">Methyltransferase</keyword>
<evidence type="ECO:0000313" key="5">
    <source>
        <dbReference type="EMBL" id="MDA1362859.1"/>
    </source>
</evidence>
<dbReference type="PANTHER" id="PTHR43464">
    <property type="entry name" value="METHYLTRANSFERASE"/>
    <property type="match status" value="1"/>
</dbReference>
<dbReference type="InterPro" id="IPR029063">
    <property type="entry name" value="SAM-dependent_MTases_sf"/>
</dbReference>
<name>A0A9X3PDN3_9ACTN</name>
<feature type="domain" description="Methyltransferase" evidence="4">
    <location>
        <begin position="46"/>
        <end position="137"/>
    </location>
</feature>
<accession>A0A9X3PDN3</accession>
<dbReference type="Proteomes" id="UP001146067">
    <property type="component" value="Unassembled WGS sequence"/>
</dbReference>
<dbReference type="RefSeq" id="WP_270112944.1">
    <property type="nucleotide sequence ID" value="NZ_JAPZVP010000030.1"/>
</dbReference>
<keyword evidence="6" id="KW-1185">Reference proteome</keyword>
<evidence type="ECO:0000256" key="2">
    <source>
        <dbReference type="ARBA" id="ARBA00022679"/>
    </source>
</evidence>
<evidence type="ECO:0000256" key="3">
    <source>
        <dbReference type="ARBA" id="ARBA00022691"/>
    </source>
</evidence>
<dbReference type="GO" id="GO:0032259">
    <property type="term" value="P:methylation"/>
    <property type="evidence" value="ECO:0007669"/>
    <property type="project" value="UniProtKB-KW"/>
</dbReference>
<dbReference type="InterPro" id="IPR041698">
    <property type="entry name" value="Methyltransf_25"/>
</dbReference>
<dbReference type="PANTHER" id="PTHR43464:SF19">
    <property type="entry name" value="UBIQUINONE BIOSYNTHESIS O-METHYLTRANSFERASE, MITOCHONDRIAL"/>
    <property type="match status" value="1"/>
</dbReference>
<dbReference type="GO" id="GO:0008168">
    <property type="term" value="F:methyltransferase activity"/>
    <property type="evidence" value="ECO:0007669"/>
    <property type="project" value="UniProtKB-KW"/>
</dbReference>
<reference evidence="5" key="1">
    <citation type="submission" date="2022-12" db="EMBL/GenBank/DDBJ databases">
        <title>Gycomyces niveus sp.nov.,a novel actinomycete isolated from soil in Shouguan.</title>
        <authorList>
            <person name="Yang X."/>
        </authorList>
    </citation>
    <scope>NUCLEOTIDE SEQUENCE</scope>
    <source>
        <strain evidence="5">NEAU-A15</strain>
    </source>
</reference>